<gene>
    <name evidence="1" type="ORF">E6G98_12710</name>
</gene>
<accession>A0A537LJE9</accession>
<dbReference type="SUPFAM" id="SSF102198">
    <property type="entry name" value="Putative cyclase"/>
    <property type="match status" value="1"/>
</dbReference>
<name>A0A537LJE9_9BACT</name>
<evidence type="ECO:0000313" key="2">
    <source>
        <dbReference type="Proteomes" id="UP000315217"/>
    </source>
</evidence>
<dbReference type="EMBL" id="VBAI01000213">
    <property type="protein sequence ID" value="TMJ08133.1"/>
    <property type="molecule type" value="Genomic_DNA"/>
</dbReference>
<reference evidence="1 2" key="1">
    <citation type="journal article" date="2019" name="Nat. Microbiol.">
        <title>Mediterranean grassland soil C-N compound turnover is dependent on rainfall and depth, and is mediated by genomically divergent microorganisms.</title>
        <authorList>
            <person name="Diamond S."/>
            <person name="Andeer P.F."/>
            <person name="Li Z."/>
            <person name="Crits-Christoph A."/>
            <person name="Burstein D."/>
            <person name="Anantharaman K."/>
            <person name="Lane K.R."/>
            <person name="Thomas B.C."/>
            <person name="Pan C."/>
            <person name="Northen T.R."/>
            <person name="Banfield J.F."/>
        </authorList>
    </citation>
    <scope>NUCLEOTIDE SEQUENCE [LARGE SCALE GENOMIC DNA]</scope>
    <source>
        <strain evidence="1">NP_1</strain>
    </source>
</reference>
<comment type="caution">
    <text evidence="1">The sequence shown here is derived from an EMBL/GenBank/DDBJ whole genome shotgun (WGS) entry which is preliminary data.</text>
</comment>
<dbReference type="Proteomes" id="UP000315217">
    <property type="component" value="Unassembled WGS sequence"/>
</dbReference>
<dbReference type="Gene3D" id="3.50.30.50">
    <property type="entry name" value="Putative cyclase"/>
    <property type="match status" value="1"/>
</dbReference>
<dbReference type="GO" id="GO:0019441">
    <property type="term" value="P:L-tryptophan catabolic process to kynurenine"/>
    <property type="evidence" value="ECO:0007669"/>
    <property type="project" value="InterPro"/>
</dbReference>
<dbReference type="PANTHER" id="PTHR31118">
    <property type="entry name" value="CYCLASE-LIKE PROTEIN 2"/>
    <property type="match status" value="1"/>
</dbReference>
<proteinExistence type="predicted"/>
<dbReference type="GO" id="GO:0004061">
    <property type="term" value="F:arylformamidase activity"/>
    <property type="evidence" value="ECO:0007669"/>
    <property type="project" value="InterPro"/>
</dbReference>
<dbReference type="InterPro" id="IPR037175">
    <property type="entry name" value="KFase_sf"/>
</dbReference>
<dbReference type="AlphaFoldDB" id="A0A537LJE9"/>
<dbReference type="PANTHER" id="PTHR31118:SF32">
    <property type="entry name" value="KYNURENINE FORMAMIDASE"/>
    <property type="match status" value="1"/>
</dbReference>
<dbReference type="InterPro" id="IPR007325">
    <property type="entry name" value="KFase/CYL"/>
</dbReference>
<protein>
    <submittedName>
        <fullName evidence="1">Cyclase family protein</fullName>
    </submittedName>
</protein>
<dbReference type="Pfam" id="PF04199">
    <property type="entry name" value="Cyclase"/>
    <property type="match status" value="1"/>
</dbReference>
<organism evidence="1 2">
    <name type="scientific">Candidatus Segetimicrobium genomatis</name>
    <dbReference type="NCBI Taxonomy" id="2569760"/>
    <lineage>
        <taxon>Bacteria</taxon>
        <taxon>Bacillati</taxon>
        <taxon>Candidatus Sysuimicrobiota</taxon>
        <taxon>Candidatus Sysuimicrobiia</taxon>
        <taxon>Candidatus Sysuimicrobiales</taxon>
        <taxon>Candidatus Segetimicrobiaceae</taxon>
        <taxon>Candidatus Segetimicrobium</taxon>
    </lineage>
</organism>
<sequence>MRLVDLSHPVTIHSPGWVGYPGMKMWYFQTHQTNGIVSQMIETPLHLSTHLDSEMHGVSGGRDIASVSLDQCVGPAAIVDISEVGEWGVYTPELVQSKVEVRPRDILILHAGWARYYAGMPEEDLTRYFCKHPGPDHRFAAWAVAMKFRWIGVDCGSADHPMNTSIRVKRPDIAREFEQRFHTRVEERFPEEHLFCMHREPFRHGVIHAENLGGDLALVLNRRCVVGAFPWKFVGGEASICRIVAFLDLPEGPG</sequence>
<evidence type="ECO:0000313" key="1">
    <source>
        <dbReference type="EMBL" id="TMJ08133.1"/>
    </source>
</evidence>